<evidence type="ECO:0000259" key="2">
    <source>
        <dbReference type="SMART" id="SM00834"/>
    </source>
</evidence>
<dbReference type="Pfam" id="PF09723">
    <property type="entry name" value="Zn_ribbon_8"/>
    <property type="match status" value="1"/>
</dbReference>
<dbReference type="SMART" id="SM00834">
    <property type="entry name" value="CxxC_CXXC_SSSS"/>
    <property type="match status" value="1"/>
</dbReference>
<name>A0A0M6Y777_9HYPH</name>
<gene>
    <name evidence="3" type="ORF">LAL4801_03833</name>
</gene>
<evidence type="ECO:0000256" key="1">
    <source>
        <dbReference type="SAM" id="MobiDB-lite"/>
    </source>
</evidence>
<organism evidence="3 4">
    <name type="scientific">Roseibium aggregatum</name>
    <dbReference type="NCBI Taxonomy" id="187304"/>
    <lineage>
        <taxon>Bacteria</taxon>
        <taxon>Pseudomonadati</taxon>
        <taxon>Pseudomonadota</taxon>
        <taxon>Alphaproteobacteria</taxon>
        <taxon>Hyphomicrobiales</taxon>
        <taxon>Stappiaceae</taxon>
        <taxon>Roseibium</taxon>
    </lineage>
</organism>
<dbReference type="EMBL" id="CXST01000002">
    <property type="protein sequence ID" value="CTQ45383.1"/>
    <property type="molecule type" value="Genomic_DNA"/>
</dbReference>
<sequence>MPTYDYLCASCGPISANRPMSAHADPIECPICKAEAPRAILQAPHMSGLSPSDRAAHQRNETSRHNPKFSTKSDRDDSARENRKRHPSGCSCCSGAKGNFRSSAVYKADGSKTFPSKRPWMISH</sequence>
<evidence type="ECO:0000313" key="3">
    <source>
        <dbReference type="EMBL" id="CTQ45383.1"/>
    </source>
</evidence>
<feature type="domain" description="Putative regulatory protein FmdB zinc ribbon" evidence="2">
    <location>
        <begin position="1"/>
        <end position="41"/>
    </location>
</feature>
<dbReference type="AlphaFoldDB" id="A0A0M6Y777"/>
<dbReference type="InterPro" id="IPR013429">
    <property type="entry name" value="Regulatory_FmdB_Zinc_ribbon"/>
</dbReference>
<reference evidence="4" key="1">
    <citation type="submission" date="2015-07" db="EMBL/GenBank/DDBJ databases">
        <authorList>
            <person name="Rodrigo-Torres Lidia"/>
            <person name="Arahal R.David."/>
        </authorList>
    </citation>
    <scope>NUCLEOTIDE SEQUENCE [LARGE SCALE GENOMIC DNA]</scope>
    <source>
        <strain evidence="4">CECT 4801</strain>
    </source>
</reference>
<feature type="region of interest" description="Disordered" evidence="1">
    <location>
        <begin position="43"/>
        <end position="98"/>
    </location>
</feature>
<keyword evidence="4" id="KW-1185">Reference proteome</keyword>
<feature type="compositionally biased region" description="Basic and acidic residues" evidence="1">
    <location>
        <begin position="54"/>
        <end position="64"/>
    </location>
</feature>
<dbReference type="RefSeq" id="WP_055658420.1">
    <property type="nucleotide sequence ID" value="NZ_CP045622.1"/>
</dbReference>
<protein>
    <submittedName>
        <fullName evidence="3">Putative regulatory protein, FmdB family</fullName>
    </submittedName>
</protein>
<feature type="compositionally biased region" description="Basic and acidic residues" evidence="1">
    <location>
        <begin position="71"/>
        <end position="81"/>
    </location>
</feature>
<dbReference type="STRING" id="187304.B0E33_04260"/>
<dbReference type="Proteomes" id="UP000048926">
    <property type="component" value="Unassembled WGS sequence"/>
</dbReference>
<proteinExistence type="predicted"/>
<dbReference type="OrthoDB" id="9813321at2"/>
<accession>A0A0M6Y777</accession>
<dbReference type="NCBIfam" id="TIGR02605">
    <property type="entry name" value="CxxC_CxxC_SSSS"/>
    <property type="match status" value="1"/>
</dbReference>
<evidence type="ECO:0000313" key="4">
    <source>
        <dbReference type="Proteomes" id="UP000048926"/>
    </source>
</evidence>